<evidence type="ECO:0000256" key="2">
    <source>
        <dbReference type="SAM" id="Phobius"/>
    </source>
</evidence>
<name>A0A840N903_9BRAD</name>
<dbReference type="AlphaFoldDB" id="A0A840N903"/>
<keyword evidence="2" id="KW-0472">Membrane</keyword>
<dbReference type="InterPro" id="IPR051909">
    <property type="entry name" value="MFP_Cation_Efflux"/>
</dbReference>
<comment type="caution">
    <text evidence="5">The sequence shown here is derived from an EMBL/GenBank/DDBJ whole genome shotgun (WGS) entry which is preliminary data.</text>
</comment>
<evidence type="ECO:0000256" key="1">
    <source>
        <dbReference type="ARBA" id="ARBA00022448"/>
    </source>
</evidence>
<dbReference type="GO" id="GO:0060003">
    <property type="term" value="P:copper ion export"/>
    <property type="evidence" value="ECO:0007669"/>
    <property type="project" value="TreeGrafter"/>
</dbReference>
<feature type="chain" id="PRO_5032574695" evidence="3">
    <location>
        <begin position="26"/>
        <end position="562"/>
    </location>
</feature>
<dbReference type="Gene3D" id="2.40.50.100">
    <property type="match status" value="1"/>
</dbReference>
<dbReference type="SUPFAM" id="SSF111369">
    <property type="entry name" value="HlyD-like secretion proteins"/>
    <property type="match status" value="1"/>
</dbReference>
<sequence length="562" mass="59557">MFSLFRAAICAAAFASFLGVGSLLAHEGHDHGAPPPAAVIANLAPRAEAVSELYELVATARAGELVIYLDRSATNEQVDGATIEVETPAGPEPARAMATEPYRLTAPWSAKPGSYDLIFTVSKDGIADLLPVTLTIPPDGLNGNAGTSSGLSIPAMAGEIRELSSRNVPTALMAGLGGFAAGIVVMTLMWRRSRPAMILILAGMLAVFNGGARAHEGEDHGTPATSAPTVRDLAQRLPDGSVFVPKSTQRILAIRTTKIESAAHRSVVELPGRIIPDPNASGFVQSSIGGRLSPPPNGFPRLGTPVKKGDVLAYMTPPLQAIDASDMRQRQGELDQQISIVERRLARYEALVPSGAIARTQLEDTRTELQGLKDRRGSLDKSRREPEELIAPVDGIVAEGTVVAGQMAQSNAVIFHIVDPTRLWVEALSFDTLPGVQSAVARLNNDRTYPLAFRGAGFAGRNQSIPVQFAVQGDVAGLRAGQFVTVLATTDEEKTGFAIPRAALVRNANGQDVVYEHVAAERFEPRPVRVEPLDGDRVFIATGLAAGKRLVVQGAELLGQVR</sequence>
<keyword evidence="2" id="KW-1133">Transmembrane helix</keyword>
<dbReference type="RefSeq" id="WP_184090191.1">
    <property type="nucleotide sequence ID" value="NZ_JACHIJ010000010.1"/>
</dbReference>
<dbReference type="Pfam" id="PF25975">
    <property type="entry name" value="CzcB_C"/>
    <property type="match status" value="1"/>
</dbReference>
<proteinExistence type="predicted"/>
<dbReference type="EMBL" id="JACHIJ010000010">
    <property type="protein sequence ID" value="MBB5055034.1"/>
    <property type="molecule type" value="Genomic_DNA"/>
</dbReference>
<feature type="signal peptide" evidence="3">
    <location>
        <begin position="1"/>
        <end position="25"/>
    </location>
</feature>
<dbReference type="GO" id="GO:0030313">
    <property type="term" value="C:cell envelope"/>
    <property type="evidence" value="ECO:0007669"/>
    <property type="project" value="TreeGrafter"/>
</dbReference>
<evidence type="ECO:0000259" key="4">
    <source>
        <dbReference type="Pfam" id="PF25975"/>
    </source>
</evidence>
<dbReference type="Gene3D" id="2.40.420.20">
    <property type="match status" value="1"/>
</dbReference>
<dbReference type="PANTHER" id="PTHR30097:SF4">
    <property type="entry name" value="SLR6042 PROTEIN"/>
    <property type="match status" value="1"/>
</dbReference>
<protein>
    <submittedName>
        <fullName evidence="5">RND family efflux transporter MFP subunit</fullName>
    </submittedName>
</protein>
<gene>
    <name evidence="5" type="ORF">HNQ36_005045</name>
</gene>
<keyword evidence="3" id="KW-0732">Signal</keyword>
<feature type="transmembrane region" description="Helical" evidence="2">
    <location>
        <begin position="171"/>
        <end position="189"/>
    </location>
</feature>
<reference evidence="5 6" key="1">
    <citation type="submission" date="2020-08" db="EMBL/GenBank/DDBJ databases">
        <title>Genomic Encyclopedia of Type Strains, Phase IV (KMG-IV): sequencing the most valuable type-strain genomes for metagenomic binning, comparative biology and taxonomic classification.</title>
        <authorList>
            <person name="Goeker M."/>
        </authorList>
    </citation>
    <scope>NUCLEOTIDE SEQUENCE [LARGE SCALE GENOMIC DNA]</scope>
    <source>
        <strain evidence="5 6">DSM 17498</strain>
    </source>
</reference>
<dbReference type="PANTHER" id="PTHR30097">
    <property type="entry name" value="CATION EFFLUX SYSTEM PROTEIN CUSB"/>
    <property type="match status" value="1"/>
</dbReference>
<evidence type="ECO:0000256" key="3">
    <source>
        <dbReference type="SAM" id="SignalP"/>
    </source>
</evidence>
<keyword evidence="2" id="KW-0812">Transmembrane</keyword>
<keyword evidence="1" id="KW-0813">Transport</keyword>
<feature type="domain" description="CzcB-like C-terminal circularly permuted SH3-like" evidence="4">
    <location>
        <begin position="498"/>
        <end position="555"/>
    </location>
</feature>
<evidence type="ECO:0000313" key="6">
    <source>
        <dbReference type="Proteomes" id="UP000521227"/>
    </source>
</evidence>
<dbReference type="Proteomes" id="UP000521227">
    <property type="component" value="Unassembled WGS sequence"/>
</dbReference>
<evidence type="ECO:0000313" key="5">
    <source>
        <dbReference type="EMBL" id="MBB5055034.1"/>
    </source>
</evidence>
<accession>A0A840N903</accession>
<dbReference type="Gene3D" id="1.10.287.470">
    <property type="entry name" value="Helix hairpin bin"/>
    <property type="match status" value="1"/>
</dbReference>
<dbReference type="GO" id="GO:0015679">
    <property type="term" value="P:plasma membrane copper ion transport"/>
    <property type="evidence" value="ECO:0007669"/>
    <property type="project" value="TreeGrafter"/>
</dbReference>
<organism evidence="5 6">
    <name type="scientific">Afipia massiliensis</name>
    <dbReference type="NCBI Taxonomy" id="211460"/>
    <lineage>
        <taxon>Bacteria</taxon>
        <taxon>Pseudomonadati</taxon>
        <taxon>Pseudomonadota</taxon>
        <taxon>Alphaproteobacteria</taxon>
        <taxon>Hyphomicrobiales</taxon>
        <taxon>Nitrobacteraceae</taxon>
        <taxon>Afipia</taxon>
    </lineage>
</organism>
<dbReference type="InterPro" id="IPR058649">
    <property type="entry name" value="CzcB_C"/>
</dbReference>